<gene>
    <name evidence="3" type="ORF">IC608_14290</name>
</gene>
<feature type="region of interest" description="Disordered" evidence="1">
    <location>
        <begin position="82"/>
        <end position="139"/>
    </location>
</feature>
<feature type="signal peptide" evidence="2">
    <location>
        <begin position="1"/>
        <end position="25"/>
    </location>
</feature>
<protein>
    <submittedName>
        <fullName evidence="3">Uncharacterized protein</fullName>
    </submittedName>
</protein>
<dbReference type="AlphaFoldDB" id="A0A927FUP2"/>
<reference evidence="3" key="1">
    <citation type="submission" date="2020-09" db="EMBL/GenBank/DDBJ databases">
        <title>Genome seq and assembly of Devosia sp.</title>
        <authorList>
            <person name="Chhetri G."/>
        </authorList>
    </citation>
    <scope>NUCLEOTIDE SEQUENCE</scope>
    <source>
        <strain evidence="3">PTR5</strain>
    </source>
</reference>
<comment type="caution">
    <text evidence="3">The sequence shown here is derived from an EMBL/GenBank/DDBJ whole genome shotgun (WGS) entry which is preliminary data.</text>
</comment>
<proteinExistence type="predicted"/>
<feature type="compositionally biased region" description="Pro residues" evidence="1">
    <location>
        <begin position="87"/>
        <end position="105"/>
    </location>
</feature>
<sequence>MTLHPLRMVFAGVALCLATATPLFAQDIDFGDDTSQWAKDGECDDPRFTGSGAADELVDEDRMHDATDCRAAFEAGTVTLAEEKAPPKPAPDTPAPPAAPEPAPVAPSTSSTAPEIDFGDDSSQWAKDGECDDPRFTGTGAATELLDEDRLHDATDCRAAFEAGTVTLSEGSGGGTGDIDFGDDASQWAKDGECDDPRFTGTGAADELVETDRLHDATDCRAAYEAGTVTLADETAPGSTSADTAALTAMAGRIDFGDDTSEWAKDGECDDPDFFGPDVAEEPSAENRMKDATDCRAAFIAGTASFGKASSTATQPAAFDYGNDSSRWANDGQCDDLRFVGPGMAKKLDYEDVMADATDCRTLEEQNDISIREVYTPQYAAGAPYDSSGVDFGDNASAYADNGECDDPRFEGPGAAVTLLDSDRAADANDCKAQFEAGRIVLRDGES</sequence>
<feature type="chain" id="PRO_5036736985" evidence="2">
    <location>
        <begin position="26"/>
        <end position="447"/>
    </location>
</feature>
<organism evidence="3 4">
    <name type="scientific">Devosia oryzisoli</name>
    <dbReference type="NCBI Taxonomy" id="2774138"/>
    <lineage>
        <taxon>Bacteria</taxon>
        <taxon>Pseudomonadati</taxon>
        <taxon>Pseudomonadota</taxon>
        <taxon>Alphaproteobacteria</taxon>
        <taxon>Hyphomicrobiales</taxon>
        <taxon>Devosiaceae</taxon>
        <taxon>Devosia</taxon>
    </lineage>
</organism>
<name>A0A927FUP2_9HYPH</name>
<evidence type="ECO:0000313" key="3">
    <source>
        <dbReference type="EMBL" id="MBD8066640.1"/>
    </source>
</evidence>
<keyword evidence="2" id="KW-0732">Signal</keyword>
<dbReference type="EMBL" id="JACYFU010000003">
    <property type="protein sequence ID" value="MBD8066640.1"/>
    <property type="molecule type" value="Genomic_DNA"/>
</dbReference>
<evidence type="ECO:0000256" key="2">
    <source>
        <dbReference type="SAM" id="SignalP"/>
    </source>
</evidence>
<evidence type="ECO:0000313" key="4">
    <source>
        <dbReference type="Proteomes" id="UP000654108"/>
    </source>
</evidence>
<feature type="region of interest" description="Disordered" evidence="1">
    <location>
        <begin position="168"/>
        <end position="202"/>
    </location>
</feature>
<dbReference type="Proteomes" id="UP000654108">
    <property type="component" value="Unassembled WGS sequence"/>
</dbReference>
<dbReference type="RefSeq" id="WP_191776816.1">
    <property type="nucleotide sequence ID" value="NZ_JACYFU010000003.1"/>
</dbReference>
<keyword evidence="4" id="KW-1185">Reference proteome</keyword>
<evidence type="ECO:0000256" key="1">
    <source>
        <dbReference type="SAM" id="MobiDB-lite"/>
    </source>
</evidence>
<accession>A0A927FUP2</accession>